<dbReference type="InterPro" id="IPR036942">
    <property type="entry name" value="Beta-barrel_TonB_sf"/>
</dbReference>
<dbReference type="STRING" id="234267.Acid_1240"/>
<name>Q029P2_SOLUE</name>
<evidence type="ECO:0000256" key="6">
    <source>
        <dbReference type="ARBA" id="ARBA00023237"/>
    </source>
</evidence>
<dbReference type="EMBL" id="CP000473">
    <property type="protein sequence ID" value="ABJ82234.1"/>
    <property type="molecule type" value="Genomic_DNA"/>
</dbReference>
<feature type="chain" id="PRO_5004163475" evidence="7">
    <location>
        <begin position="22"/>
        <end position="1111"/>
    </location>
</feature>
<dbReference type="InterPro" id="IPR057601">
    <property type="entry name" value="Oar-like_b-barrel"/>
</dbReference>
<sequence precursor="true">MNTRVAPIRMAALLVCLGLHAQTTGGRFSGAVTDATGSAVPKALVTAVNSETGAKLAERTDAEGRFVLYPLPPGVYDITAQKEGFNTFVISGLKVVVSEAVARNISLQVGSMTQSISVTAEAASIQTESPSIEATIDRRQIEELPLNGRDFNQLVLLSAGSVDNNTGGNNDFGSVALNGNRTYGNAYLVDGTTNTNSYQGTSAAPLSIDLIREFKVYSGVAPAEFGQGGSQISVVTQSGTNLYHGSLFEYYRGTQLEARDPFNTTSTKSFLRNQFGGTVGGPVRLPHYNGHDKTFFFYNYEGNRQNQQATRFSSVPLDAMWSGDFSALLPAIQLRDPLVSGRPVIPGNRLDQYLGGARINKLAIALRPYFGSPTQPGLGNNQVANVDQDNSANQFTMRGDQMLPRHQNLGVRYTQSHSGGFLPNFLGTPGVGRTEPLDNENGTLVWTAPMGTKTVSELHLGAMKFGDVTSYSTGNMPTAVSLGIAGFTSLNPAIPPLPQMSFSGTGAPTNIKFGDTASFGEAALSMIQNIYTITESVSRVAGNHTLKAGYELHRDDYNALQQSNAGGQLTFAGSATSANSTGYAFADFLMGLPSSTQQVPVKPKILLRQTEMAGFAQDDWRIAPRLSINLGVRYELFLNPYEDRNRLAMFDINSGGIVVASDNGQLPTSLYLPAVVSKFTDANGKWKFPLLSDVQAGFNPRRLLETQTRNWGPRIGFAWQAGSKTVVRGGYGIFYSRYPIQYLLQTVAVNPPFAGTFSYSQSITNGVPSLTLNAPYSASGTASVSPAGIQRDFSLPSNQQWNLTVVRELGWNTAMTLGYIGNKGTHLFRSINANSAYLDPVTNTVVRGYSAVYGTSAINFRHSDGDSTYNAMNLEVRHRFYKHVLFQTNWAWAKGIDDVGQNVQSALIDVQNLGRDRANSDYVRRHTINLNGIYDLPIGKHQRFGANMPRALETAFGGWKLGGIWHFATGRFLTPTCASAGGLSNTRPDVVYGIQANLPASERSPLGWFDPAAFACVPAVDPVTGLARFGNAGRNIIVGPGTNYMDGNLAKNIALGSEKRLLTLRVEAFNLLNHPNYANPSLTISTPTTVGTITSVLRPMREVQFVARFSF</sequence>
<keyword evidence="3" id="KW-1134">Transmembrane beta strand</keyword>
<dbReference type="SUPFAM" id="SSF49464">
    <property type="entry name" value="Carboxypeptidase regulatory domain-like"/>
    <property type="match status" value="1"/>
</dbReference>
<dbReference type="GO" id="GO:0015344">
    <property type="term" value="F:siderophore uptake transmembrane transporter activity"/>
    <property type="evidence" value="ECO:0007669"/>
    <property type="project" value="TreeGrafter"/>
</dbReference>
<gene>
    <name evidence="10" type="ordered locus">Acid_1240</name>
</gene>
<dbReference type="Pfam" id="PF25183">
    <property type="entry name" value="OMP_b-brl_4"/>
    <property type="match status" value="1"/>
</dbReference>
<dbReference type="PANTHER" id="PTHR30069">
    <property type="entry name" value="TONB-DEPENDENT OUTER MEMBRANE RECEPTOR"/>
    <property type="match status" value="1"/>
</dbReference>
<dbReference type="Gene3D" id="2.40.170.20">
    <property type="entry name" value="TonB-dependent receptor, beta-barrel domain"/>
    <property type="match status" value="1"/>
</dbReference>
<dbReference type="PANTHER" id="PTHR30069:SF46">
    <property type="entry name" value="OAR PROTEIN"/>
    <property type="match status" value="1"/>
</dbReference>
<proteinExistence type="predicted"/>
<feature type="domain" description="TonB-dependent transporter Oar-like beta-barrel" evidence="9">
    <location>
        <begin position="235"/>
        <end position="1104"/>
    </location>
</feature>
<dbReference type="HOGENOM" id="CLU_006298_0_0_0"/>
<dbReference type="eggNOG" id="COG3485">
    <property type="taxonomic scope" value="Bacteria"/>
</dbReference>
<dbReference type="InterPro" id="IPR012910">
    <property type="entry name" value="Plug_dom"/>
</dbReference>
<evidence type="ECO:0000256" key="1">
    <source>
        <dbReference type="ARBA" id="ARBA00004571"/>
    </source>
</evidence>
<evidence type="ECO:0000259" key="8">
    <source>
        <dbReference type="Pfam" id="PF07715"/>
    </source>
</evidence>
<dbReference type="Pfam" id="PF07715">
    <property type="entry name" value="Plug"/>
    <property type="match status" value="1"/>
</dbReference>
<keyword evidence="7" id="KW-0732">Signal</keyword>
<organism evidence="10">
    <name type="scientific">Solibacter usitatus (strain Ellin6076)</name>
    <dbReference type="NCBI Taxonomy" id="234267"/>
    <lineage>
        <taxon>Bacteria</taxon>
        <taxon>Pseudomonadati</taxon>
        <taxon>Acidobacteriota</taxon>
        <taxon>Terriglobia</taxon>
        <taxon>Bryobacterales</taxon>
        <taxon>Solibacteraceae</taxon>
        <taxon>Candidatus Solibacter</taxon>
    </lineage>
</organism>
<dbReference type="GO" id="GO:0044718">
    <property type="term" value="P:siderophore transmembrane transport"/>
    <property type="evidence" value="ECO:0007669"/>
    <property type="project" value="TreeGrafter"/>
</dbReference>
<reference evidence="10" key="1">
    <citation type="submission" date="2006-10" db="EMBL/GenBank/DDBJ databases">
        <title>Complete sequence of Solibacter usitatus Ellin6076.</title>
        <authorList>
            <consortium name="US DOE Joint Genome Institute"/>
            <person name="Copeland A."/>
            <person name="Lucas S."/>
            <person name="Lapidus A."/>
            <person name="Barry K."/>
            <person name="Detter J.C."/>
            <person name="Glavina del Rio T."/>
            <person name="Hammon N."/>
            <person name="Israni S."/>
            <person name="Dalin E."/>
            <person name="Tice H."/>
            <person name="Pitluck S."/>
            <person name="Thompson L.S."/>
            <person name="Brettin T."/>
            <person name="Bruce D."/>
            <person name="Han C."/>
            <person name="Tapia R."/>
            <person name="Gilna P."/>
            <person name="Schmutz J."/>
            <person name="Larimer F."/>
            <person name="Land M."/>
            <person name="Hauser L."/>
            <person name="Kyrpides N."/>
            <person name="Mikhailova N."/>
            <person name="Janssen P.H."/>
            <person name="Kuske C.R."/>
            <person name="Richardson P."/>
        </authorList>
    </citation>
    <scope>NUCLEOTIDE SEQUENCE</scope>
    <source>
        <strain evidence="10">Ellin6076</strain>
    </source>
</reference>
<evidence type="ECO:0000256" key="7">
    <source>
        <dbReference type="SAM" id="SignalP"/>
    </source>
</evidence>
<feature type="signal peptide" evidence="7">
    <location>
        <begin position="1"/>
        <end position="21"/>
    </location>
</feature>
<dbReference type="GO" id="GO:0009279">
    <property type="term" value="C:cell outer membrane"/>
    <property type="evidence" value="ECO:0007669"/>
    <property type="project" value="UniProtKB-SubCell"/>
</dbReference>
<comment type="subcellular location">
    <subcellularLocation>
        <location evidence="1">Cell outer membrane</location>
        <topology evidence="1">Multi-pass membrane protein</topology>
    </subcellularLocation>
</comment>
<keyword evidence="5" id="KW-0472">Membrane</keyword>
<keyword evidence="4" id="KW-0812">Transmembrane</keyword>
<evidence type="ECO:0000256" key="2">
    <source>
        <dbReference type="ARBA" id="ARBA00022448"/>
    </source>
</evidence>
<evidence type="ECO:0000256" key="3">
    <source>
        <dbReference type="ARBA" id="ARBA00022452"/>
    </source>
</evidence>
<feature type="domain" description="TonB-dependent receptor plug" evidence="8">
    <location>
        <begin position="128"/>
        <end position="229"/>
    </location>
</feature>
<keyword evidence="6" id="KW-0998">Cell outer membrane</keyword>
<dbReference type="KEGG" id="sus:Acid_1240"/>
<evidence type="ECO:0000259" key="9">
    <source>
        <dbReference type="Pfam" id="PF25183"/>
    </source>
</evidence>
<dbReference type="SUPFAM" id="SSF56935">
    <property type="entry name" value="Porins"/>
    <property type="match status" value="1"/>
</dbReference>
<dbReference type="Gene3D" id="2.60.40.1120">
    <property type="entry name" value="Carboxypeptidase-like, regulatory domain"/>
    <property type="match status" value="1"/>
</dbReference>
<protein>
    <submittedName>
        <fullName evidence="10">Uncharacterized protein</fullName>
    </submittedName>
</protein>
<evidence type="ECO:0000256" key="4">
    <source>
        <dbReference type="ARBA" id="ARBA00022692"/>
    </source>
</evidence>
<accession>Q029P2</accession>
<keyword evidence="2" id="KW-0813">Transport</keyword>
<evidence type="ECO:0000256" key="5">
    <source>
        <dbReference type="ARBA" id="ARBA00023136"/>
    </source>
</evidence>
<dbReference type="OrthoDB" id="97893at2"/>
<evidence type="ECO:0000313" key="10">
    <source>
        <dbReference type="EMBL" id="ABJ82234.1"/>
    </source>
</evidence>
<dbReference type="Pfam" id="PF13620">
    <property type="entry name" value="CarboxypepD_reg"/>
    <property type="match status" value="1"/>
</dbReference>
<dbReference type="InterPro" id="IPR008969">
    <property type="entry name" value="CarboxyPept-like_regulatory"/>
</dbReference>
<dbReference type="InParanoid" id="Q029P2"/>
<dbReference type="InterPro" id="IPR039426">
    <property type="entry name" value="TonB-dep_rcpt-like"/>
</dbReference>
<dbReference type="AlphaFoldDB" id="Q029P2"/>